<evidence type="ECO:0000256" key="5">
    <source>
        <dbReference type="ARBA" id="ARBA00023180"/>
    </source>
</evidence>
<evidence type="ECO:0000259" key="7">
    <source>
        <dbReference type="PROSITE" id="PS51767"/>
    </source>
</evidence>
<reference evidence="9" key="1">
    <citation type="journal article" date="2024" name="IScience">
        <title>Strigolactones Initiate the Formation of Haustorium-like Structures in Castilleja.</title>
        <authorList>
            <person name="Buerger M."/>
            <person name="Peterson D."/>
            <person name="Chory J."/>
        </authorList>
    </citation>
    <scope>NUCLEOTIDE SEQUENCE [LARGE SCALE GENOMIC DNA]</scope>
</reference>
<dbReference type="InterPro" id="IPR051708">
    <property type="entry name" value="Plant_Aspart_Prot_A1"/>
</dbReference>
<evidence type="ECO:0000256" key="3">
    <source>
        <dbReference type="ARBA" id="ARBA00022750"/>
    </source>
</evidence>
<proteinExistence type="inferred from homology"/>
<dbReference type="GO" id="GO:0006508">
    <property type="term" value="P:proteolysis"/>
    <property type="evidence" value="ECO:0007669"/>
    <property type="project" value="UniProtKB-KW"/>
</dbReference>
<dbReference type="InterPro" id="IPR021109">
    <property type="entry name" value="Peptidase_aspartic_dom_sf"/>
</dbReference>
<dbReference type="Proteomes" id="UP001632038">
    <property type="component" value="Unassembled WGS sequence"/>
</dbReference>
<keyword evidence="6" id="KW-0732">Signal</keyword>
<dbReference type="PROSITE" id="PS51767">
    <property type="entry name" value="PEPTIDASE_A1"/>
    <property type="match status" value="1"/>
</dbReference>
<keyword evidence="4" id="KW-0378">Hydrolase</keyword>
<evidence type="ECO:0000313" key="8">
    <source>
        <dbReference type="EMBL" id="KAL3637017.1"/>
    </source>
</evidence>
<name>A0ABD3D4U4_9LAMI</name>
<dbReference type="InterPro" id="IPR001969">
    <property type="entry name" value="Aspartic_peptidase_AS"/>
</dbReference>
<protein>
    <recommendedName>
        <fullName evidence="7">Peptidase A1 domain-containing protein</fullName>
    </recommendedName>
</protein>
<evidence type="ECO:0000256" key="2">
    <source>
        <dbReference type="ARBA" id="ARBA00022670"/>
    </source>
</evidence>
<dbReference type="Pfam" id="PF14541">
    <property type="entry name" value="TAXi_C"/>
    <property type="match status" value="1"/>
</dbReference>
<dbReference type="EMBL" id="JAVIJP010000026">
    <property type="protein sequence ID" value="KAL3637017.1"/>
    <property type="molecule type" value="Genomic_DNA"/>
</dbReference>
<keyword evidence="9" id="KW-1185">Reference proteome</keyword>
<dbReference type="Pfam" id="PF14543">
    <property type="entry name" value="TAXi_N"/>
    <property type="match status" value="1"/>
</dbReference>
<dbReference type="PANTHER" id="PTHR47967:SF14">
    <property type="entry name" value="EUKARYOTIC ASPARTYL PROTEASE FAMILY PROTEIN"/>
    <property type="match status" value="1"/>
</dbReference>
<feature type="signal peptide" evidence="6">
    <location>
        <begin position="1"/>
        <end position="24"/>
    </location>
</feature>
<feature type="domain" description="Peptidase A1" evidence="7">
    <location>
        <begin position="79"/>
        <end position="423"/>
    </location>
</feature>
<accession>A0ABD3D4U4</accession>
<dbReference type="Gene3D" id="2.40.70.10">
    <property type="entry name" value="Acid Proteases"/>
    <property type="match status" value="2"/>
</dbReference>
<dbReference type="InterPro" id="IPR034161">
    <property type="entry name" value="Pepsin-like_plant"/>
</dbReference>
<dbReference type="PANTHER" id="PTHR47967">
    <property type="entry name" value="OS07G0603500 PROTEIN-RELATED"/>
    <property type="match status" value="1"/>
</dbReference>
<evidence type="ECO:0000256" key="6">
    <source>
        <dbReference type="SAM" id="SignalP"/>
    </source>
</evidence>
<evidence type="ECO:0000256" key="4">
    <source>
        <dbReference type="ARBA" id="ARBA00022801"/>
    </source>
</evidence>
<comment type="caution">
    <text evidence="8">The sequence shown here is derived from an EMBL/GenBank/DDBJ whole genome shotgun (WGS) entry which is preliminary data.</text>
</comment>
<feature type="chain" id="PRO_5044878474" description="Peptidase A1 domain-containing protein" evidence="6">
    <location>
        <begin position="25"/>
        <end position="439"/>
    </location>
</feature>
<evidence type="ECO:0000313" key="9">
    <source>
        <dbReference type="Proteomes" id="UP001632038"/>
    </source>
</evidence>
<gene>
    <name evidence="8" type="ORF">CASFOL_019316</name>
</gene>
<evidence type="ECO:0000256" key="1">
    <source>
        <dbReference type="ARBA" id="ARBA00007447"/>
    </source>
</evidence>
<dbReference type="GO" id="GO:0004190">
    <property type="term" value="F:aspartic-type endopeptidase activity"/>
    <property type="evidence" value="ECO:0007669"/>
    <property type="project" value="UniProtKB-KW"/>
</dbReference>
<dbReference type="AlphaFoldDB" id="A0ABD3D4U4"/>
<keyword evidence="2" id="KW-0645">Protease</keyword>
<dbReference type="InterPro" id="IPR033121">
    <property type="entry name" value="PEPTIDASE_A1"/>
</dbReference>
<dbReference type="CDD" id="cd05476">
    <property type="entry name" value="pepsin_A_like_plant"/>
    <property type="match status" value="1"/>
</dbReference>
<dbReference type="InterPro" id="IPR032799">
    <property type="entry name" value="TAXi_C"/>
</dbReference>
<dbReference type="SUPFAM" id="SSF50630">
    <property type="entry name" value="Acid proteases"/>
    <property type="match status" value="1"/>
</dbReference>
<organism evidence="8 9">
    <name type="scientific">Castilleja foliolosa</name>
    <dbReference type="NCBI Taxonomy" id="1961234"/>
    <lineage>
        <taxon>Eukaryota</taxon>
        <taxon>Viridiplantae</taxon>
        <taxon>Streptophyta</taxon>
        <taxon>Embryophyta</taxon>
        <taxon>Tracheophyta</taxon>
        <taxon>Spermatophyta</taxon>
        <taxon>Magnoliopsida</taxon>
        <taxon>eudicotyledons</taxon>
        <taxon>Gunneridae</taxon>
        <taxon>Pentapetalae</taxon>
        <taxon>asterids</taxon>
        <taxon>lamiids</taxon>
        <taxon>Lamiales</taxon>
        <taxon>Orobanchaceae</taxon>
        <taxon>Pedicularideae</taxon>
        <taxon>Castillejinae</taxon>
        <taxon>Castilleja</taxon>
    </lineage>
</organism>
<dbReference type="PROSITE" id="PS00141">
    <property type="entry name" value="ASP_PROTEASE"/>
    <property type="match status" value="1"/>
</dbReference>
<keyword evidence="5" id="KW-0325">Glycoprotein</keyword>
<comment type="similarity">
    <text evidence="1">Belongs to the peptidase A1 family.</text>
</comment>
<keyword evidence="3" id="KW-0064">Aspartyl protease</keyword>
<dbReference type="InterPro" id="IPR032861">
    <property type="entry name" value="TAXi_N"/>
</dbReference>
<sequence length="439" mass="48764">MLPLTKISLSYSLSILIAIYVAFAQDPSTKVLVTKITHYQSTSSPFYDPTLSTKDLADMELKSSISRALHLTSNSTSLELTDMESQLTPGKLNDMDTGSNLLWINCEPCGYNVPGPIFDPKESTSYEPDACDYQDICDDSGAVKTDCNIFNVDKKGCKYTVAYGSGGVSRGYLARETFKFGRISNETLKSITFGCARATTLNMNGILGLGNLRLSLISQYSAVKFSYCIGNISDRSYEYNELVIGDGVQLWGSQTPLIAEAKYYINLEGIKIGWKTVEFDPNILRRSSSEYTGGMVVDTGSTFSFIPLSVLTSFEDSISQVIGKGLIRPNNTITYNDYYTRLCYNGVVTRDLKRFPSVKLRFQGGAIMELTADNIFQQIDDQCFCLAILPSEALGTTISILGNLMQQNFYVAYDLLANKLSFKRTDCKSVEDYYDHDEH</sequence>